<evidence type="ECO:0000256" key="1">
    <source>
        <dbReference type="ARBA" id="ARBA00006611"/>
    </source>
</evidence>
<evidence type="ECO:0000313" key="6">
    <source>
        <dbReference type="EMBL" id="MBM3225900.1"/>
    </source>
</evidence>
<dbReference type="Gene3D" id="3.40.50.300">
    <property type="entry name" value="P-loop containing nucleotide triphosphate hydrolases"/>
    <property type="match status" value="1"/>
</dbReference>
<comment type="caution">
    <text evidence="6">The sequence shown here is derived from an EMBL/GenBank/DDBJ whole genome shotgun (WGS) entry which is preliminary data.</text>
</comment>
<gene>
    <name evidence="6" type="ORF">FJZ47_19185</name>
</gene>
<dbReference type="GO" id="GO:0016887">
    <property type="term" value="F:ATP hydrolysis activity"/>
    <property type="evidence" value="ECO:0007669"/>
    <property type="project" value="TreeGrafter"/>
</dbReference>
<evidence type="ECO:0000256" key="3">
    <source>
        <dbReference type="ARBA" id="ARBA00022840"/>
    </source>
</evidence>
<evidence type="ECO:0000256" key="4">
    <source>
        <dbReference type="SAM" id="MobiDB-lite"/>
    </source>
</evidence>
<dbReference type="InterPro" id="IPR027417">
    <property type="entry name" value="P-loop_NTPase"/>
</dbReference>
<dbReference type="InterPro" id="IPR001482">
    <property type="entry name" value="T2SS/T4SS_dom"/>
</dbReference>
<dbReference type="PANTHER" id="PTHR30258:SF2">
    <property type="entry name" value="COMG OPERON PROTEIN 1"/>
    <property type="match status" value="1"/>
</dbReference>
<proteinExistence type="inferred from homology"/>
<reference evidence="6" key="1">
    <citation type="submission" date="2019-03" db="EMBL/GenBank/DDBJ databases">
        <title>Lake Tanganyika Metagenome-Assembled Genomes (MAGs).</title>
        <authorList>
            <person name="Tran P."/>
        </authorList>
    </citation>
    <scope>NUCLEOTIDE SEQUENCE</scope>
    <source>
        <strain evidence="6">K_DeepCast_65m_m2_066</strain>
    </source>
</reference>
<dbReference type="PROSITE" id="PS00662">
    <property type="entry name" value="T2SP_E"/>
    <property type="match status" value="1"/>
</dbReference>
<dbReference type="GO" id="GO:0005886">
    <property type="term" value="C:plasma membrane"/>
    <property type="evidence" value="ECO:0007669"/>
    <property type="project" value="TreeGrafter"/>
</dbReference>
<dbReference type="Pfam" id="PF00437">
    <property type="entry name" value="T2SSE"/>
    <property type="match status" value="1"/>
</dbReference>
<dbReference type="SUPFAM" id="SSF160246">
    <property type="entry name" value="EspE N-terminal domain-like"/>
    <property type="match status" value="2"/>
</dbReference>
<accession>A0A938B5U8</accession>
<dbReference type="Proteomes" id="UP000712673">
    <property type="component" value="Unassembled WGS sequence"/>
</dbReference>
<protein>
    <submittedName>
        <fullName evidence="6">Secretion system protein E</fullName>
    </submittedName>
</protein>
<dbReference type="Gene3D" id="3.30.300.160">
    <property type="entry name" value="Type II secretion system, protein E, N-terminal domain"/>
    <property type="match status" value="1"/>
</dbReference>
<dbReference type="EMBL" id="VGLS01000720">
    <property type="protein sequence ID" value="MBM3225900.1"/>
    <property type="molecule type" value="Genomic_DNA"/>
</dbReference>
<keyword evidence="3" id="KW-0067">ATP-binding</keyword>
<sequence length="651" mass="72023">MVRTEQPVAPRTPASAPSGASNNPTAVSSASATSHVLATLLINEGHISAEQLAYARKVQAKMPTPATLIHVLQELQFITADQLRQTLRHNHVSVRLGDLLVELGYLRTADLEAALELQRTSQPKKRLGEVLIEEHFIEARRLAEVLAFQLGFLYVEPHCAELDHELLHQGHGKLYAEHLFLPIGREDKRVIVAFADPLDHHARTAAEGLFGKDLCVAIATKAAMLEALALLARGAAQTTTQALSDNSVVTLVNELFEAAYREQASDIHIEPMKDRLRVRFRCDGVLIPHKEFRKELAPPITSRIKVLARADIAEKLRHQDGRILYENPARGLAIDMRVSCYVTIYGEKVVLRLLSKQAQMLDLAEIGMAPKILERFRHDALETPTGVILVTGPTGSGKTTTLYSCVNALNDIHTCIVTAEEPVEYIIEGIAQCSINPKINVTFDETLRHLMRQDPDIIVLGEIRDRLSAETAIQAALTGHKILTTFHTEDSIGGLLRLLNMDIEAFLISSTVVCVLAQRLLRAVCLNCAEPYIPTPAELQRLGYNALDIKEATGQLGRGCTMCRFTGYQGRIGVFELLILDEMVKDAILARRTSHEIRRISLASSGLVTLLEDGIVKAARGLTSFPEVLHHLPRLTKPRPLRELRRLVGEV</sequence>
<name>A0A938B5U8_UNCTE</name>
<dbReference type="GO" id="GO:0005524">
    <property type="term" value="F:ATP binding"/>
    <property type="evidence" value="ECO:0007669"/>
    <property type="project" value="UniProtKB-KW"/>
</dbReference>
<feature type="region of interest" description="Disordered" evidence="4">
    <location>
        <begin position="1"/>
        <end position="27"/>
    </location>
</feature>
<dbReference type="InterPro" id="IPR007831">
    <property type="entry name" value="T2SS_GspE_N"/>
</dbReference>
<dbReference type="PANTHER" id="PTHR30258">
    <property type="entry name" value="TYPE II SECRETION SYSTEM PROTEIN GSPE-RELATED"/>
    <property type="match status" value="1"/>
</dbReference>
<evidence type="ECO:0000259" key="5">
    <source>
        <dbReference type="PROSITE" id="PS00662"/>
    </source>
</evidence>
<comment type="similarity">
    <text evidence="1">Belongs to the GSP E family.</text>
</comment>
<dbReference type="CDD" id="cd01129">
    <property type="entry name" value="PulE-GspE-like"/>
    <property type="match status" value="1"/>
</dbReference>
<dbReference type="InterPro" id="IPR037257">
    <property type="entry name" value="T2SS_E_N_sf"/>
</dbReference>
<dbReference type="Pfam" id="PF05157">
    <property type="entry name" value="MshEN"/>
    <property type="match status" value="1"/>
</dbReference>
<organism evidence="6 7">
    <name type="scientific">Tectimicrobiota bacterium</name>
    <dbReference type="NCBI Taxonomy" id="2528274"/>
    <lineage>
        <taxon>Bacteria</taxon>
        <taxon>Pseudomonadati</taxon>
        <taxon>Nitrospinota/Tectimicrobiota group</taxon>
        <taxon>Candidatus Tectimicrobiota</taxon>
    </lineage>
</organism>
<dbReference type="AlphaFoldDB" id="A0A938B5U8"/>
<dbReference type="Gene3D" id="3.30.450.90">
    <property type="match status" value="1"/>
</dbReference>
<feature type="domain" description="Bacterial type II secretion system protein E" evidence="5">
    <location>
        <begin position="451"/>
        <end position="465"/>
    </location>
</feature>
<keyword evidence="2" id="KW-0547">Nucleotide-binding</keyword>
<dbReference type="SUPFAM" id="SSF52540">
    <property type="entry name" value="P-loop containing nucleoside triphosphate hydrolases"/>
    <property type="match status" value="1"/>
</dbReference>
<evidence type="ECO:0000256" key="2">
    <source>
        <dbReference type="ARBA" id="ARBA00022741"/>
    </source>
</evidence>
<evidence type="ECO:0000313" key="7">
    <source>
        <dbReference type="Proteomes" id="UP000712673"/>
    </source>
</evidence>